<keyword evidence="3 4" id="KW-0326">Glycosidase</keyword>
<name>A0A0R1QC39_9LACO</name>
<sequence length="195" mass="21204">MSTPLVADVSSWNPDTQSFFNTLAQKGVKAVIVKLTEGTYYTNPKAKAQIKAAWKAGMHAHGYHYAHYQTAAQAKAEALYFVKAAKAVGLNGTSVLAVDVEAPELPKAPLTGLTNTFLSTVKGTGFGKVDFYTMASWVKSGYLKPANLLAKNMWIAAWGVSQPGINNVGTWQFTNNFQGLKVDMSYDFHGLYTKI</sequence>
<comment type="caution">
    <text evidence="5">The sequence shown here is derived from an EMBL/GenBank/DDBJ whole genome shotgun (WGS) entry which is preliminary data.</text>
</comment>
<dbReference type="OrthoDB" id="2312598at2"/>
<protein>
    <recommendedName>
        <fullName evidence="4">Lysozyme</fullName>
        <ecNumber evidence="4">3.2.1.17</ecNumber>
    </recommendedName>
</protein>
<evidence type="ECO:0000256" key="2">
    <source>
        <dbReference type="ARBA" id="ARBA00022801"/>
    </source>
</evidence>
<proteinExistence type="inferred from homology"/>
<dbReference type="SUPFAM" id="SSF51445">
    <property type="entry name" value="(Trans)glycosidases"/>
    <property type="match status" value="1"/>
</dbReference>
<dbReference type="GO" id="GO:0009253">
    <property type="term" value="P:peptidoglycan catabolic process"/>
    <property type="evidence" value="ECO:0007669"/>
    <property type="project" value="InterPro"/>
</dbReference>
<dbReference type="GO" id="GO:0016998">
    <property type="term" value="P:cell wall macromolecule catabolic process"/>
    <property type="evidence" value="ECO:0007669"/>
    <property type="project" value="InterPro"/>
</dbReference>
<dbReference type="InterPro" id="IPR017853">
    <property type="entry name" value="GH"/>
</dbReference>
<comment type="similarity">
    <text evidence="1 4">Belongs to the glycosyl hydrolase 25 family.</text>
</comment>
<dbReference type="EMBL" id="AZEU01000232">
    <property type="protein sequence ID" value="KRL42189.1"/>
    <property type="molecule type" value="Genomic_DNA"/>
</dbReference>
<dbReference type="InterPro" id="IPR018077">
    <property type="entry name" value="Glyco_hydro_fam25_subgr"/>
</dbReference>
<dbReference type="PROSITE" id="PS00953">
    <property type="entry name" value="GLYCOSYL_HYDROL_F25_1"/>
    <property type="match status" value="1"/>
</dbReference>
<organism evidence="5 6">
    <name type="scientific">Lacticaseibacillus manihotivorans DSM 13343 = JCM 12514</name>
    <dbReference type="NCBI Taxonomy" id="1423769"/>
    <lineage>
        <taxon>Bacteria</taxon>
        <taxon>Bacillati</taxon>
        <taxon>Bacillota</taxon>
        <taxon>Bacilli</taxon>
        <taxon>Lactobacillales</taxon>
        <taxon>Lactobacillaceae</taxon>
        <taxon>Lacticaseibacillus</taxon>
    </lineage>
</organism>
<dbReference type="GO" id="GO:0003796">
    <property type="term" value="F:lysozyme activity"/>
    <property type="evidence" value="ECO:0007669"/>
    <property type="project" value="UniProtKB-EC"/>
</dbReference>
<dbReference type="RefSeq" id="WP_056964529.1">
    <property type="nucleotide sequence ID" value="NZ_AZEU01000232.1"/>
</dbReference>
<dbReference type="PANTHER" id="PTHR34135:SF2">
    <property type="entry name" value="LYSOZYME"/>
    <property type="match status" value="1"/>
</dbReference>
<gene>
    <name evidence="5" type="ORF">FD01_GL001939</name>
</gene>
<accession>A0A0R1QC39</accession>
<dbReference type="InterPro" id="IPR008270">
    <property type="entry name" value="Glyco_hydro_25_AS"/>
</dbReference>
<dbReference type="PATRIC" id="fig|1423769.4.peg.2089"/>
<keyword evidence="6" id="KW-1185">Reference proteome</keyword>
<dbReference type="EC" id="3.2.1.17" evidence="4"/>
<comment type="catalytic activity">
    <reaction evidence="4">
        <text>Hydrolysis of (1-&gt;4)-beta-linkages between N-acetylmuramic acid and N-acetyl-D-glucosamine residues in a peptidoglycan and between N-acetyl-D-glucosamine residues in chitodextrins.</text>
        <dbReference type="EC" id="3.2.1.17"/>
    </reaction>
</comment>
<evidence type="ECO:0000256" key="3">
    <source>
        <dbReference type="ARBA" id="ARBA00023295"/>
    </source>
</evidence>
<evidence type="ECO:0000256" key="1">
    <source>
        <dbReference type="ARBA" id="ARBA00010646"/>
    </source>
</evidence>
<dbReference type="InterPro" id="IPR002053">
    <property type="entry name" value="Glyco_hydro_25"/>
</dbReference>
<evidence type="ECO:0000313" key="6">
    <source>
        <dbReference type="Proteomes" id="UP000051790"/>
    </source>
</evidence>
<dbReference type="SMART" id="SM00641">
    <property type="entry name" value="Glyco_25"/>
    <property type="match status" value="1"/>
</dbReference>
<dbReference type="Gene3D" id="3.20.20.80">
    <property type="entry name" value="Glycosidases"/>
    <property type="match status" value="1"/>
</dbReference>
<dbReference type="Pfam" id="PF01183">
    <property type="entry name" value="Glyco_hydro_25"/>
    <property type="match status" value="1"/>
</dbReference>
<dbReference type="Proteomes" id="UP000051790">
    <property type="component" value="Unassembled WGS sequence"/>
</dbReference>
<dbReference type="PANTHER" id="PTHR34135">
    <property type="entry name" value="LYSOZYME"/>
    <property type="match status" value="1"/>
</dbReference>
<evidence type="ECO:0000313" key="5">
    <source>
        <dbReference type="EMBL" id="KRL42189.1"/>
    </source>
</evidence>
<keyword evidence="2 4" id="KW-0378">Hydrolase</keyword>
<evidence type="ECO:0000256" key="4">
    <source>
        <dbReference type="RuleBase" id="RU361176"/>
    </source>
</evidence>
<reference evidence="5 6" key="1">
    <citation type="journal article" date="2015" name="Genome Announc.">
        <title>Expanding the biotechnology potential of lactobacilli through comparative genomics of 213 strains and associated genera.</title>
        <authorList>
            <person name="Sun Z."/>
            <person name="Harris H.M."/>
            <person name="McCann A."/>
            <person name="Guo C."/>
            <person name="Argimon S."/>
            <person name="Zhang W."/>
            <person name="Yang X."/>
            <person name="Jeffery I.B."/>
            <person name="Cooney J.C."/>
            <person name="Kagawa T.F."/>
            <person name="Liu W."/>
            <person name="Song Y."/>
            <person name="Salvetti E."/>
            <person name="Wrobel A."/>
            <person name="Rasinkangas P."/>
            <person name="Parkhill J."/>
            <person name="Rea M.C."/>
            <person name="O'Sullivan O."/>
            <person name="Ritari J."/>
            <person name="Douillard F.P."/>
            <person name="Paul Ross R."/>
            <person name="Yang R."/>
            <person name="Briner A.E."/>
            <person name="Felis G.E."/>
            <person name="de Vos W.M."/>
            <person name="Barrangou R."/>
            <person name="Klaenhammer T.R."/>
            <person name="Caufield P.W."/>
            <person name="Cui Y."/>
            <person name="Zhang H."/>
            <person name="O'Toole P.W."/>
        </authorList>
    </citation>
    <scope>NUCLEOTIDE SEQUENCE [LARGE SCALE GENOMIC DNA]</scope>
    <source>
        <strain evidence="5 6">DSM 13343</strain>
    </source>
</reference>
<dbReference type="PROSITE" id="PS51904">
    <property type="entry name" value="GLYCOSYL_HYDROL_F25_2"/>
    <property type="match status" value="1"/>
</dbReference>
<dbReference type="AlphaFoldDB" id="A0A0R1QC39"/>
<dbReference type="GO" id="GO:0016052">
    <property type="term" value="P:carbohydrate catabolic process"/>
    <property type="evidence" value="ECO:0007669"/>
    <property type="project" value="TreeGrafter"/>
</dbReference>